<dbReference type="PANTHER" id="PTHR36838:SF3">
    <property type="entry name" value="TRANSPORTER AUXIN EFFLUX CARRIER EC FAMILY"/>
    <property type="match status" value="1"/>
</dbReference>
<evidence type="ECO:0000256" key="5">
    <source>
        <dbReference type="ARBA" id="ARBA00022989"/>
    </source>
</evidence>
<dbReference type="RefSeq" id="WP_212691005.1">
    <property type="nucleotide sequence ID" value="NZ_CP058561.1"/>
</dbReference>
<name>A0A8J8SDV1_9FIRM</name>
<feature type="transmembrane region" description="Helical" evidence="7">
    <location>
        <begin position="60"/>
        <end position="82"/>
    </location>
</feature>
<feature type="transmembrane region" description="Helical" evidence="7">
    <location>
        <begin position="287"/>
        <end position="309"/>
    </location>
</feature>
<evidence type="ECO:0000313" key="8">
    <source>
        <dbReference type="EMBL" id="QUH30895.1"/>
    </source>
</evidence>
<dbReference type="PANTHER" id="PTHR36838">
    <property type="entry name" value="AUXIN EFFLUX CARRIER FAMILY PROTEIN"/>
    <property type="match status" value="1"/>
</dbReference>
<dbReference type="EMBL" id="CP058561">
    <property type="protein sequence ID" value="QUH30895.1"/>
    <property type="molecule type" value="Genomic_DNA"/>
</dbReference>
<evidence type="ECO:0000256" key="4">
    <source>
        <dbReference type="ARBA" id="ARBA00022692"/>
    </source>
</evidence>
<keyword evidence="6 7" id="KW-0472">Membrane</keyword>
<keyword evidence="2" id="KW-0813">Transport</keyword>
<evidence type="ECO:0000256" key="1">
    <source>
        <dbReference type="ARBA" id="ARBA00004141"/>
    </source>
</evidence>
<gene>
    <name evidence="8" type="ORF">HYG85_19010</name>
</gene>
<proteinExistence type="predicted"/>
<keyword evidence="4 7" id="KW-0812">Transmembrane</keyword>
<feature type="transmembrane region" description="Helical" evidence="7">
    <location>
        <begin position="258"/>
        <end position="280"/>
    </location>
</feature>
<evidence type="ECO:0000256" key="7">
    <source>
        <dbReference type="SAM" id="Phobius"/>
    </source>
</evidence>
<dbReference type="InterPro" id="IPR004776">
    <property type="entry name" value="Mem_transp_PIN-like"/>
</dbReference>
<feature type="transmembrane region" description="Helical" evidence="7">
    <location>
        <begin position="227"/>
        <end position="246"/>
    </location>
</feature>
<keyword evidence="9" id="KW-1185">Reference proteome</keyword>
<feature type="transmembrane region" description="Helical" evidence="7">
    <location>
        <begin position="91"/>
        <end position="110"/>
    </location>
</feature>
<keyword evidence="3" id="KW-1003">Cell membrane</keyword>
<protein>
    <submittedName>
        <fullName evidence="8">AEC family transporter</fullName>
    </submittedName>
</protein>
<feature type="transmembrane region" description="Helical" evidence="7">
    <location>
        <begin position="37"/>
        <end position="54"/>
    </location>
</feature>
<feature type="transmembrane region" description="Helical" evidence="7">
    <location>
        <begin position="196"/>
        <end position="215"/>
    </location>
</feature>
<dbReference type="GO" id="GO:0055085">
    <property type="term" value="P:transmembrane transport"/>
    <property type="evidence" value="ECO:0007669"/>
    <property type="project" value="InterPro"/>
</dbReference>
<accession>A0A8J8SDV1</accession>
<dbReference type="AlphaFoldDB" id="A0A8J8SDV1"/>
<evidence type="ECO:0000256" key="3">
    <source>
        <dbReference type="ARBA" id="ARBA00022475"/>
    </source>
</evidence>
<evidence type="ECO:0000313" key="9">
    <source>
        <dbReference type="Proteomes" id="UP000677305"/>
    </source>
</evidence>
<evidence type="ECO:0000256" key="2">
    <source>
        <dbReference type="ARBA" id="ARBA00022448"/>
    </source>
</evidence>
<dbReference type="GO" id="GO:0016020">
    <property type="term" value="C:membrane"/>
    <property type="evidence" value="ECO:0007669"/>
    <property type="project" value="UniProtKB-SubCell"/>
</dbReference>
<organism evidence="8 9">
    <name type="scientific">Vallitalea guaymasensis</name>
    <dbReference type="NCBI Taxonomy" id="1185412"/>
    <lineage>
        <taxon>Bacteria</taxon>
        <taxon>Bacillati</taxon>
        <taxon>Bacillota</taxon>
        <taxon>Clostridia</taxon>
        <taxon>Lachnospirales</taxon>
        <taxon>Vallitaleaceae</taxon>
        <taxon>Vallitalea</taxon>
    </lineage>
</organism>
<feature type="transmembrane region" description="Helical" evidence="7">
    <location>
        <begin position="156"/>
        <end position="176"/>
    </location>
</feature>
<feature type="transmembrane region" description="Helical" evidence="7">
    <location>
        <begin position="6"/>
        <end position="25"/>
    </location>
</feature>
<keyword evidence="5 7" id="KW-1133">Transmembrane helix</keyword>
<dbReference type="Proteomes" id="UP000677305">
    <property type="component" value="Chromosome"/>
</dbReference>
<dbReference type="KEGG" id="vgu:HYG85_19010"/>
<sequence length="311" mass="35052">MELISKVMPILILFLIGFLIRKTNFLSKETIDGIKKIVIDMALPAVLFIAFVNIELKKEYVGLIFSIILLCSIMLCIGFLLTKIPKISNPVLPFVLCGFTFGLLGIPLYITVFGETNLPSMAIMGVGHEFFLWIIYMSAVKLVFSNEKLSLKTLKGFLTSPLIIALVLGITVNVLGLSNLLHEQPVLNGLYVTLEYFSEIATPLILIVIGYGLSFDKEFTKYTIIYVIMRYAIMLTVGYLIKFLIIDRFMTFDKYLEYAYFTLLILPPPFSLSIFVARYGDEKNAKLVNNITVATTCVCVITYIVYVFIAI</sequence>
<dbReference type="Pfam" id="PF03547">
    <property type="entry name" value="Mem_trans"/>
    <property type="match status" value="1"/>
</dbReference>
<feature type="transmembrane region" description="Helical" evidence="7">
    <location>
        <begin position="122"/>
        <end position="144"/>
    </location>
</feature>
<comment type="subcellular location">
    <subcellularLocation>
        <location evidence="1">Membrane</location>
        <topology evidence="1">Multi-pass membrane protein</topology>
    </subcellularLocation>
</comment>
<evidence type="ECO:0000256" key="6">
    <source>
        <dbReference type="ARBA" id="ARBA00023136"/>
    </source>
</evidence>
<reference evidence="8 9" key="1">
    <citation type="submission" date="2020-07" db="EMBL/GenBank/DDBJ databases">
        <title>Vallitalea guaymasensis genome.</title>
        <authorList>
            <person name="Postec A."/>
        </authorList>
    </citation>
    <scope>NUCLEOTIDE SEQUENCE [LARGE SCALE GENOMIC DNA]</scope>
    <source>
        <strain evidence="8 9">Ra1766G1</strain>
    </source>
</reference>